<evidence type="ECO:0000313" key="1">
    <source>
        <dbReference type="EMBL" id="QJD99956.1"/>
    </source>
</evidence>
<dbReference type="EMBL" id="CP051685">
    <property type="protein sequence ID" value="QJD99956.1"/>
    <property type="molecule type" value="Genomic_DNA"/>
</dbReference>
<protein>
    <recommendedName>
        <fullName evidence="3">Cysteine-rich CWC family protein</fullName>
    </recommendedName>
</protein>
<dbReference type="Proteomes" id="UP000502415">
    <property type="component" value="Chromosome"/>
</dbReference>
<dbReference type="KEGG" id="mfy:HH212_07915"/>
<gene>
    <name evidence="1" type="ORF">HH212_07915</name>
</gene>
<reference evidence="1 2" key="1">
    <citation type="submission" date="2020-04" db="EMBL/GenBank/DDBJ databases">
        <title>Genome sequencing of novel species.</title>
        <authorList>
            <person name="Heo J."/>
            <person name="Kim S.-J."/>
            <person name="Kim J.-S."/>
            <person name="Hong S.-B."/>
            <person name="Kwon S.-W."/>
        </authorList>
    </citation>
    <scope>NUCLEOTIDE SEQUENCE [LARGE SCALE GENOMIC DNA]</scope>
    <source>
        <strain evidence="1 2">GN2-R2</strain>
    </source>
</reference>
<sequence>MSTCTRCGAHFSCAVADGDSGPCWCMALPPLAALPPAPAAGGAVAPGCWCPSCLARHIAQQAAAAPRAS</sequence>
<dbReference type="RefSeq" id="WP_169434905.1">
    <property type="nucleotide sequence ID" value="NZ_CP051685.1"/>
</dbReference>
<evidence type="ECO:0000313" key="2">
    <source>
        <dbReference type="Proteomes" id="UP000502415"/>
    </source>
</evidence>
<proteinExistence type="predicted"/>
<dbReference type="AlphaFoldDB" id="A0A7Z2VVA1"/>
<keyword evidence="2" id="KW-1185">Reference proteome</keyword>
<organism evidence="1 2">
    <name type="scientific">Massilia forsythiae</name>
    <dbReference type="NCBI Taxonomy" id="2728020"/>
    <lineage>
        <taxon>Bacteria</taxon>
        <taxon>Pseudomonadati</taxon>
        <taxon>Pseudomonadota</taxon>
        <taxon>Betaproteobacteria</taxon>
        <taxon>Burkholderiales</taxon>
        <taxon>Oxalobacteraceae</taxon>
        <taxon>Telluria group</taxon>
        <taxon>Massilia</taxon>
    </lineage>
</organism>
<accession>A0A7Z2VVA1</accession>
<dbReference type="InterPro" id="IPR032720">
    <property type="entry name" value="Cys_rich_CWC"/>
</dbReference>
<dbReference type="Pfam" id="PF14375">
    <property type="entry name" value="Cys_rich_CWC"/>
    <property type="match status" value="1"/>
</dbReference>
<name>A0A7Z2VVA1_9BURK</name>
<evidence type="ECO:0008006" key="3">
    <source>
        <dbReference type="Google" id="ProtNLM"/>
    </source>
</evidence>